<dbReference type="SUPFAM" id="SSF55729">
    <property type="entry name" value="Acyl-CoA N-acyltransferases (Nat)"/>
    <property type="match status" value="1"/>
</dbReference>
<evidence type="ECO:0000256" key="2">
    <source>
        <dbReference type="ARBA" id="ARBA00023315"/>
    </source>
</evidence>
<dbReference type="InterPro" id="IPR016181">
    <property type="entry name" value="Acyl_CoA_acyltransferase"/>
</dbReference>
<dbReference type="GO" id="GO:0016747">
    <property type="term" value="F:acyltransferase activity, transferring groups other than amino-acyl groups"/>
    <property type="evidence" value="ECO:0007669"/>
    <property type="project" value="InterPro"/>
</dbReference>
<dbReference type="PANTHER" id="PTHR43420:SF47">
    <property type="entry name" value="N-ACETYLTRANSFERASE DOMAIN-CONTAINING PROTEIN"/>
    <property type="match status" value="1"/>
</dbReference>
<dbReference type="RefSeq" id="XP_001416021.1">
    <property type="nucleotide sequence ID" value="XM_001415984.1"/>
</dbReference>
<dbReference type="CDD" id="cd04301">
    <property type="entry name" value="NAT_SF"/>
    <property type="match status" value="1"/>
</dbReference>
<proteinExistence type="predicted"/>
<dbReference type="KEGG" id="olu:OSTLU_29248"/>
<dbReference type="HOGENOM" id="CLU_2626415_0_0_1"/>
<name>A4RS53_OSTLU</name>
<dbReference type="Pfam" id="PF00583">
    <property type="entry name" value="Acetyltransf_1"/>
    <property type="match status" value="1"/>
</dbReference>
<dbReference type="Proteomes" id="UP000001568">
    <property type="component" value="Chromosome 1"/>
</dbReference>
<keyword evidence="1" id="KW-0808">Transferase</keyword>
<protein>
    <recommendedName>
        <fullName evidence="3">N-acetyltransferase domain-containing protein</fullName>
    </recommendedName>
</protein>
<dbReference type="InterPro" id="IPR000182">
    <property type="entry name" value="GNAT_dom"/>
</dbReference>
<dbReference type="PANTHER" id="PTHR43420">
    <property type="entry name" value="ACETYLTRANSFERASE"/>
    <property type="match status" value="1"/>
</dbReference>
<evidence type="ECO:0000313" key="4">
    <source>
        <dbReference type="EMBL" id="ABO94313.1"/>
    </source>
</evidence>
<accession>A4RS53</accession>
<dbReference type="Gramene" id="ABO94313">
    <property type="protein sequence ID" value="ABO94313"/>
    <property type="gene ID" value="OSTLU_29248"/>
</dbReference>
<dbReference type="EMBL" id="CP000581">
    <property type="protein sequence ID" value="ABO94313.1"/>
    <property type="molecule type" value="Genomic_DNA"/>
</dbReference>
<gene>
    <name evidence="4" type="ORF">OSTLU_29248</name>
</gene>
<organism evidence="4 5">
    <name type="scientific">Ostreococcus lucimarinus (strain CCE9901)</name>
    <dbReference type="NCBI Taxonomy" id="436017"/>
    <lineage>
        <taxon>Eukaryota</taxon>
        <taxon>Viridiplantae</taxon>
        <taxon>Chlorophyta</taxon>
        <taxon>Mamiellophyceae</taxon>
        <taxon>Mamiellales</taxon>
        <taxon>Bathycoccaceae</taxon>
        <taxon>Ostreococcus</taxon>
    </lineage>
</organism>
<reference evidence="4 5" key="1">
    <citation type="journal article" date="2007" name="Proc. Natl. Acad. Sci. U.S.A.">
        <title>The tiny eukaryote Ostreococcus provides genomic insights into the paradox of plankton speciation.</title>
        <authorList>
            <person name="Palenik B."/>
            <person name="Grimwood J."/>
            <person name="Aerts A."/>
            <person name="Rouze P."/>
            <person name="Salamov A."/>
            <person name="Putnam N."/>
            <person name="Dupont C."/>
            <person name="Jorgensen R."/>
            <person name="Derelle E."/>
            <person name="Rombauts S."/>
            <person name="Zhou K."/>
            <person name="Otillar R."/>
            <person name="Merchant S.S."/>
            <person name="Podell S."/>
            <person name="Gaasterland T."/>
            <person name="Napoli C."/>
            <person name="Gendler K."/>
            <person name="Manuell A."/>
            <person name="Tai V."/>
            <person name="Vallon O."/>
            <person name="Piganeau G."/>
            <person name="Jancek S."/>
            <person name="Heijde M."/>
            <person name="Jabbari K."/>
            <person name="Bowler C."/>
            <person name="Lohr M."/>
            <person name="Robbens S."/>
            <person name="Werner G."/>
            <person name="Dubchak I."/>
            <person name="Pazour G.J."/>
            <person name="Ren Q."/>
            <person name="Paulsen I."/>
            <person name="Delwiche C."/>
            <person name="Schmutz J."/>
            <person name="Rokhsar D."/>
            <person name="Van de Peer Y."/>
            <person name="Moreau H."/>
            <person name="Grigoriev I.V."/>
        </authorList>
    </citation>
    <scope>NUCLEOTIDE SEQUENCE [LARGE SCALE GENOMIC DNA]</scope>
    <source>
        <strain evidence="4 5">CCE9901</strain>
    </source>
</reference>
<evidence type="ECO:0000313" key="5">
    <source>
        <dbReference type="Proteomes" id="UP000001568"/>
    </source>
</evidence>
<dbReference type="GeneID" id="4999613"/>
<dbReference type="OrthoDB" id="1912023at2759"/>
<evidence type="ECO:0000259" key="3">
    <source>
        <dbReference type="PROSITE" id="PS51186"/>
    </source>
</evidence>
<sequence length="78" mass="9076">MTVDEAHRRRALASLLMRAGERVAREWGFNVALLHVYEENRGAVRAYEKAGYETIRAPFRTPYDVLRGRTKLLMAKRI</sequence>
<dbReference type="Gene3D" id="3.40.630.30">
    <property type="match status" value="1"/>
</dbReference>
<evidence type="ECO:0000256" key="1">
    <source>
        <dbReference type="ARBA" id="ARBA00022679"/>
    </source>
</evidence>
<keyword evidence="2" id="KW-0012">Acyltransferase</keyword>
<dbReference type="AlphaFoldDB" id="A4RS53"/>
<feature type="domain" description="N-acetyltransferase" evidence="3">
    <location>
        <begin position="1"/>
        <end position="78"/>
    </location>
</feature>
<dbReference type="PROSITE" id="PS51186">
    <property type="entry name" value="GNAT"/>
    <property type="match status" value="1"/>
</dbReference>
<dbReference type="InterPro" id="IPR050680">
    <property type="entry name" value="YpeA/RimI_acetyltransf"/>
</dbReference>
<keyword evidence="5" id="KW-1185">Reference proteome</keyword>